<sequence length="82" mass="9455">MDTTVNEPSTQAKQNDTLHPMHLTAELSKKRNKLLKEKAIFAKEEGNIWEHSKAILAQNIDDEENLKQSRRACNEISKQYGF</sequence>
<accession>A0A8J2M6Z1</accession>
<name>A0A8J2M6Z1_9BILA</name>
<gene>
    <name evidence="1" type="ORF">CJOHNSTONI_LOCUS5239</name>
</gene>
<keyword evidence="2" id="KW-1185">Reference proteome</keyword>
<organism evidence="1 2">
    <name type="scientific">Cercopithifilaria johnstoni</name>
    <dbReference type="NCBI Taxonomy" id="2874296"/>
    <lineage>
        <taxon>Eukaryota</taxon>
        <taxon>Metazoa</taxon>
        <taxon>Ecdysozoa</taxon>
        <taxon>Nematoda</taxon>
        <taxon>Chromadorea</taxon>
        <taxon>Rhabditida</taxon>
        <taxon>Spirurina</taxon>
        <taxon>Spiruromorpha</taxon>
        <taxon>Filarioidea</taxon>
        <taxon>Onchocercidae</taxon>
        <taxon>Cercopithifilaria</taxon>
    </lineage>
</organism>
<dbReference type="AlphaFoldDB" id="A0A8J2M6Z1"/>
<reference evidence="1" key="1">
    <citation type="submission" date="2021-09" db="EMBL/GenBank/DDBJ databases">
        <authorList>
            <consortium name="Pathogen Informatics"/>
        </authorList>
    </citation>
    <scope>NUCLEOTIDE SEQUENCE</scope>
</reference>
<evidence type="ECO:0000313" key="1">
    <source>
        <dbReference type="EMBL" id="CAG9535172.1"/>
    </source>
</evidence>
<dbReference type="EMBL" id="CAKAEH010001359">
    <property type="protein sequence ID" value="CAG9535172.1"/>
    <property type="molecule type" value="Genomic_DNA"/>
</dbReference>
<dbReference type="OrthoDB" id="10397462at2759"/>
<comment type="caution">
    <text evidence="1">The sequence shown here is derived from an EMBL/GenBank/DDBJ whole genome shotgun (WGS) entry which is preliminary data.</text>
</comment>
<proteinExistence type="predicted"/>
<evidence type="ECO:0000313" key="2">
    <source>
        <dbReference type="Proteomes" id="UP000746747"/>
    </source>
</evidence>
<dbReference type="Proteomes" id="UP000746747">
    <property type="component" value="Unassembled WGS sequence"/>
</dbReference>
<protein>
    <submittedName>
        <fullName evidence="1">Uncharacterized protein</fullName>
    </submittedName>
</protein>